<accession>A0ABW9Y730</accession>
<dbReference type="EMBL" id="JAAATW010000003">
    <property type="protein sequence ID" value="NBE08320.1"/>
    <property type="molecule type" value="Genomic_DNA"/>
</dbReference>
<keyword evidence="2" id="KW-1185">Reference proteome</keyword>
<reference evidence="2" key="1">
    <citation type="submission" date="2020-01" db="EMBL/GenBank/DDBJ databases">
        <title>Sphingomonas sp. strain CSW-10.</title>
        <authorList>
            <person name="Chen W.-M."/>
        </authorList>
    </citation>
    <scope>NUCLEOTIDE SEQUENCE [LARGE SCALE GENOMIC DNA]</scope>
    <source>
        <strain evidence="2">CCP-1</strain>
    </source>
</reference>
<dbReference type="RefSeq" id="WP_161767393.1">
    <property type="nucleotide sequence ID" value="NZ_JAAATW010000003.1"/>
</dbReference>
<evidence type="ECO:0000313" key="1">
    <source>
        <dbReference type="EMBL" id="NBE08320.1"/>
    </source>
</evidence>
<dbReference type="Proteomes" id="UP001517376">
    <property type="component" value="Unassembled WGS sequence"/>
</dbReference>
<evidence type="ECO:0000313" key="2">
    <source>
        <dbReference type="Proteomes" id="UP001517376"/>
    </source>
</evidence>
<organism evidence="1 2">
    <name type="scientific">Paragemmobacter ruber</name>
    <dbReference type="NCBI Taxonomy" id="1985673"/>
    <lineage>
        <taxon>Bacteria</taxon>
        <taxon>Pseudomonadati</taxon>
        <taxon>Pseudomonadota</taxon>
        <taxon>Alphaproteobacteria</taxon>
        <taxon>Rhodobacterales</taxon>
        <taxon>Paracoccaceae</taxon>
        <taxon>Paragemmobacter</taxon>
    </lineage>
</organism>
<gene>
    <name evidence="1" type="ORF">GU920_12305</name>
</gene>
<proteinExistence type="predicted"/>
<comment type="caution">
    <text evidence="1">The sequence shown here is derived from an EMBL/GenBank/DDBJ whole genome shotgun (WGS) entry which is preliminary data.</text>
</comment>
<protein>
    <submittedName>
        <fullName evidence="1">Uncharacterized protein</fullName>
    </submittedName>
</protein>
<name>A0ABW9Y730_9RHOB</name>
<sequence length="94" mass="10081">MTTALSPAQTQRAGLSMSAMSTALPQACAVRLIDRRTGQTHRINGSPLVLFTRNPAEAVAELLSGRDAAVWEARIEPIGIAGITPDSRRREGRL</sequence>